<evidence type="ECO:0000313" key="1">
    <source>
        <dbReference type="EMBL" id="CAG8705736.1"/>
    </source>
</evidence>
<accession>A0ACA9PJQ0</accession>
<dbReference type="EMBL" id="CAJVPW010024660">
    <property type="protein sequence ID" value="CAG8705736.1"/>
    <property type="molecule type" value="Genomic_DNA"/>
</dbReference>
<sequence length="121" mass="13957">DLHRVYTKISLAVTNQRKVFDVMIVSECIRFLVFATNNSFNANIKGKVSSFALKKINEHSYQKDPLQMLLQDLQQKYQEWPEFQQLTTRDALKNIIDELVMTLQNPKIVHTKGCSSGALNK</sequence>
<feature type="non-terminal residue" evidence="1">
    <location>
        <position position="1"/>
    </location>
</feature>
<proteinExistence type="predicted"/>
<comment type="caution">
    <text evidence="1">The sequence shown here is derived from an EMBL/GenBank/DDBJ whole genome shotgun (WGS) entry which is preliminary data.</text>
</comment>
<dbReference type="Proteomes" id="UP000789366">
    <property type="component" value="Unassembled WGS sequence"/>
</dbReference>
<organism evidence="1 2">
    <name type="scientific">Cetraspora pellucida</name>
    <dbReference type="NCBI Taxonomy" id="1433469"/>
    <lineage>
        <taxon>Eukaryota</taxon>
        <taxon>Fungi</taxon>
        <taxon>Fungi incertae sedis</taxon>
        <taxon>Mucoromycota</taxon>
        <taxon>Glomeromycotina</taxon>
        <taxon>Glomeromycetes</taxon>
        <taxon>Diversisporales</taxon>
        <taxon>Gigasporaceae</taxon>
        <taxon>Cetraspora</taxon>
    </lineage>
</organism>
<protein>
    <submittedName>
        <fullName evidence="1">16995_t:CDS:1</fullName>
    </submittedName>
</protein>
<evidence type="ECO:0000313" key="2">
    <source>
        <dbReference type="Proteomes" id="UP000789366"/>
    </source>
</evidence>
<name>A0ACA9PJQ0_9GLOM</name>
<reference evidence="1" key="1">
    <citation type="submission" date="2021-06" db="EMBL/GenBank/DDBJ databases">
        <authorList>
            <person name="Kallberg Y."/>
            <person name="Tangrot J."/>
            <person name="Rosling A."/>
        </authorList>
    </citation>
    <scope>NUCLEOTIDE SEQUENCE</scope>
    <source>
        <strain evidence="1">28 12/20/2015</strain>
    </source>
</reference>
<keyword evidence="2" id="KW-1185">Reference proteome</keyword>
<gene>
    <name evidence="1" type="ORF">SPELUC_LOCUS11512</name>
</gene>